<name>A0A7S0WFZ1_9CHLO</name>
<gene>
    <name evidence="3" type="ORF">OMED0930_LOCUS3043</name>
</gene>
<feature type="transmembrane region" description="Helical" evidence="2">
    <location>
        <begin position="122"/>
        <end position="148"/>
    </location>
</feature>
<dbReference type="AlphaFoldDB" id="A0A7S0WFZ1"/>
<keyword evidence="2" id="KW-1133">Transmembrane helix</keyword>
<feature type="compositionally biased region" description="Basic and acidic residues" evidence="1">
    <location>
        <begin position="445"/>
        <end position="456"/>
    </location>
</feature>
<evidence type="ECO:0000313" key="3">
    <source>
        <dbReference type="EMBL" id="CAD8811949.1"/>
    </source>
</evidence>
<accession>A0A7S0WFZ1</accession>
<sequence>MGRNAPRRCYGRRSKRLTMMTTKTTSGGAQVPGATVPGELPTAPKQKAVVRRRKIVAKQAGTSTTEAEADATAVAAPRAPIAVTTATASAPLTTPSTPSVVEVIPTSMTTSSRESPSTTTSLSMVVVFLILGVALVGSVTILGMIFGFSLSTDGSSIAALNEAQRNVTILARASAAQRRELEACRTFGGGVPDASQNAAIASAEAKVSDSVVRISELEVKLSAAQAEKASAQSAQKLAEGRLHKLGSLAMDKLQIAEALDKMTTRATYCETVSSQAMKLSKARDVCIARADTCDKLALKLKLQVSEYSSGLQSAQKSLQETVEVANACRYQIGLPAYSPKHKSRLGTFASSAFSSIPGLSDLFSYTAIAFYLVVGYAYYLKIMVSELVVERDTLVTHLAKLTVEGVPSKVDNSASTSAAAQVAAARASSKRARSLDDLITSQEDSSERKKTAAERASEIIIEEEDETVAVPVTSENIETHAAVTSGAVEETKKEDDEQSERSIRLVEKWVEKSQDEEIKDELERIRRLVALEDEREKAAEKAQLDALKEKAQDS</sequence>
<protein>
    <submittedName>
        <fullName evidence="3">Uncharacterized protein</fullName>
    </submittedName>
</protein>
<feature type="region of interest" description="Disordered" evidence="1">
    <location>
        <begin position="435"/>
        <end position="456"/>
    </location>
</feature>
<keyword evidence="2" id="KW-0812">Transmembrane</keyword>
<reference evidence="3" key="1">
    <citation type="submission" date="2021-01" db="EMBL/GenBank/DDBJ databases">
        <authorList>
            <person name="Corre E."/>
            <person name="Pelletier E."/>
            <person name="Niang G."/>
            <person name="Scheremetjew M."/>
            <person name="Finn R."/>
            <person name="Kale V."/>
            <person name="Holt S."/>
            <person name="Cochrane G."/>
            <person name="Meng A."/>
            <person name="Brown T."/>
            <person name="Cohen L."/>
        </authorList>
    </citation>
    <scope>NUCLEOTIDE SEQUENCE</scope>
    <source>
        <strain evidence="3">Clade-D-RCC1621</strain>
    </source>
</reference>
<evidence type="ECO:0000256" key="1">
    <source>
        <dbReference type="SAM" id="MobiDB-lite"/>
    </source>
</evidence>
<dbReference type="EMBL" id="HBFO01004413">
    <property type="protein sequence ID" value="CAD8811949.1"/>
    <property type="molecule type" value="Transcribed_RNA"/>
</dbReference>
<proteinExistence type="predicted"/>
<organism evidence="3">
    <name type="scientific">Ostreococcus mediterraneus</name>
    <dbReference type="NCBI Taxonomy" id="1486918"/>
    <lineage>
        <taxon>Eukaryota</taxon>
        <taxon>Viridiplantae</taxon>
        <taxon>Chlorophyta</taxon>
        <taxon>Mamiellophyceae</taxon>
        <taxon>Mamiellales</taxon>
        <taxon>Bathycoccaceae</taxon>
        <taxon>Ostreococcus</taxon>
    </lineage>
</organism>
<evidence type="ECO:0000256" key="2">
    <source>
        <dbReference type="SAM" id="Phobius"/>
    </source>
</evidence>
<keyword evidence="2" id="KW-0472">Membrane</keyword>